<reference evidence="2" key="1">
    <citation type="submission" date="2014-11" db="EMBL/GenBank/DDBJ databases">
        <title>Hymenobacter sp. DG25B genome submission.</title>
        <authorList>
            <person name="Jung H.-Y."/>
            <person name="Kim M.K."/>
            <person name="Srinivasan S."/>
            <person name="Lim S."/>
        </authorList>
    </citation>
    <scope>NUCLEOTIDE SEQUENCE [LARGE SCALE GENOMIC DNA]</scope>
    <source>
        <strain evidence="2">DY59</strain>
    </source>
</reference>
<dbReference type="RefSeq" id="WP_039683276.1">
    <property type="nucleotide sequence ID" value="NZ_CP010028.1"/>
</dbReference>
<gene>
    <name evidence="1" type="ORF">QR90_06735</name>
</gene>
<organism evidence="1 2">
    <name type="scientific">Deinococcus radiopugnans</name>
    <dbReference type="NCBI Taxonomy" id="57497"/>
    <lineage>
        <taxon>Bacteria</taxon>
        <taxon>Thermotogati</taxon>
        <taxon>Deinococcota</taxon>
        <taxon>Deinococci</taxon>
        <taxon>Deinococcales</taxon>
        <taxon>Deinococcaceae</taxon>
        <taxon>Deinococcus</taxon>
    </lineage>
</organism>
<sequence length="119" mass="12394">MDAEQLEELEVLVGPAAWAYHTALVAEGKGVVVDRAYRVLQSVRLVAADILMAAAAAQRTSAGAATRRIKVGKIELEKAAPTSSEASVWEARGASLQAVANAAMVGDFAPIMSAWGVES</sequence>
<name>A0A0A7KFM1_9DEIO</name>
<dbReference type="STRING" id="1182571.QR90_06735"/>
<evidence type="ECO:0000313" key="1">
    <source>
        <dbReference type="EMBL" id="AIZ44865.1"/>
    </source>
</evidence>
<dbReference type="Proteomes" id="UP000030634">
    <property type="component" value="Chromosome"/>
</dbReference>
<accession>A0A0A7KFM1</accession>
<proteinExistence type="predicted"/>
<evidence type="ECO:0000313" key="2">
    <source>
        <dbReference type="Proteomes" id="UP000030634"/>
    </source>
</evidence>
<dbReference type="EMBL" id="CP010028">
    <property type="protein sequence ID" value="AIZ44865.1"/>
    <property type="molecule type" value="Genomic_DNA"/>
</dbReference>
<dbReference type="HOGENOM" id="CLU_2057542_0_0_0"/>
<dbReference type="AlphaFoldDB" id="A0A0A7KFM1"/>
<protein>
    <submittedName>
        <fullName evidence="1">Uncharacterized protein</fullName>
    </submittedName>
</protein>
<dbReference type="KEGG" id="dsw:QR90_06735"/>